<feature type="region of interest" description="Disordered" evidence="1">
    <location>
        <begin position="321"/>
        <end position="485"/>
    </location>
</feature>
<keyword evidence="3" id="KW-1185">Reference proteome</keyword>
<feature type="compositionally biased region" description="Basic and acidic residues" evidence="1">
    <location>
        <begin position="425"/>
        <end position="436"/>
    </location>
</feature>
<dbReference type="VEuPathDB" id="FungiDB:EYZ11_004227"/>
<comment type="caution">
    <text evidence="2">The sequence shown here is derived from an EMBL/GenBank/DDBJ whole genome shotgun (WGS) entry which is preliminary data.</text>
</comment>
<sequence>MMSKESRDLSASAERSVKKDNVPQNVSLSRDMCPLEAARFLADLSECLNGIRLHPVNFNDRLLALQPPNQSTSFTSPSTDKEQTASANWNIVEMGANANSPDHKEIDHHKSAPEECKARSDAVTLLRSRTLTRLSPTESSCPVNSSTQPQSQDPKLDDQQSATFINSPVVMMEPVLASKKGKKKKKSKKFRKLDLTQIEHELSPEDDTKPSPEAITPPGEQIPTNHPQNKRDGFCGTSPFLAKYQSTLGLVPSSKLEDTKTKDCSSANGAGPQSNDPNVADQGINKKTHEEPANELSLAASHKQGKRRVARVDPVTGDEISEAIQHPHPCLPTNEEKSLPSSHPVLDQRGVEGISPGSGKTEICSDTEPAMTSPSTQPSRTGQSTRRSTIPMREKLSPIQETSDAKAEGGISAAEAQRVLATTPKTEKSDADSNDTKHRHRKNSNKSPAATASQGKVNHTHPASPSGSEQSTLAAPSSRGSVSTQKPEGFFWQLDSHGLPCAKSGCEKRCNFWDGETVICPRCGPYSETRYCCKEHLFEDIKWHWLYCGQVTFEHPCRESSIPRTVRSGPPLVPCLHPYDTPERHRQAVHFSANARRGDYFIFSDWADFVEAGFPENNASVRCSHKIVYVVRFDDPDEKDRFRRVLAACLFMTIDVHELVDYLFRLIRDKLRSQAAPADMETALKHQFQAEYCVTIQPAITGERHACDTDWNGKNRRNCPDAACRAEYRRLLGSPGGRGHGHLVDHLEGTYWTLRAARTTHPSITSVTARMQGEGFDQVADEDQRVFRRGEGWDGAGTGDMEIEGINA</sequence>
<proteinExistence type="predicted"/>
<evidence type="ECO:0000313" key="3">
    <source>
        <dbReference type="Proteomes" id="UP000308092"/>
    </source>
</evidence>
<dbReference type="Proteomes" id="UP000308092">
    <property type="component" value="Unassembled WGS sequence"/>
</dbReference>
<feature type="region of interest" description="Disordered" evidence="1">
    <location>
        <begin position="176"/>
        <end position="238"/>
    </location>
</feature>
<feature type="compositionally biased region" description="Basic residues" evidence="1">
    <location>
        <begin position="179"/>
        <end position="191"/>
    </location>
</feature>
<name>A0A4S3JNE7_9EURO</name>
<feature type="region of interest" description="Disordered" evidence="1">
    <location>
        <begin position="253"/>
        <end position="284"/>
    </location>
</feature>
<reference evidence="2 3" key="1">
    <citation type="submission" date="2019-03" db="EMBL/GenBank/DDBJ databases">
        <title>The genome sequence of a newly discovered highly antifungal drug resistant Aspergillus species, Aspergillus tanneri NIH 1004.</title>
        <authorList>
            <person name="Mounaud S."/>
            <person name="Singh I."/>
            <person name="Joardar V."/>
            <person name="Pakala S."/>
            <person name="Pakala S."/>
            <person name="Venepally P."/>
            <person name="Hoover J."/>
            <person name="Nierman W."/>
            <person name="Chung J."/>
            <person name="Losada L."/>
        </authorList>
    </citation>
    <scope>NUCLEOTIDE SEQUENCE [LARGE SCALE GENOMIC DNA]</scope>
    <source>
        <strain evidence="2 3">NIH1004</strain>
    </source>
</reference>
<accession>A0A4S3JNE7</accession>
<feature type="compositionally biased region" description="Basic and acidic residues" evidence="1">
    <location>
        <begin position="192"/>
        <end position="210"/>
    </location>
</feature>
<organism evidence="2 3">
    <name type="scientific">Aspergillus tanneri</name>
    <dbReference type="NCBI Taxonomy" id="1220188"/>
    <lineage>
        <taxon>Eukaryota</taxon>
        <taxon>Fungi</taxon>
        <taxon>Dikarya</taxon>
        <taxon>Ascomycota</taxon>
        <taxon>Pezizomycotina</taxon>
        <taxon>Eurotiomycetes</taxon>
        <taxon>Eurotiomycetidae</taxon>
        <taxon>Eurotiales</taxon>
        <taxon>Aspergillaceae</taxon>
        <taxon>Aspergillus</taxon>
        <taxon>Aspergillus subgen. Circumdati</taxon>
    </lineage>
</organism>
<evidence type="ECO:0000313" key="2">
    <source>
        <dbReference type="EMBL" id="THC96277.1"/>
    </source>
</evidence>
<evidence type="ECO:0000256" key="1">
    <source>
        <dbReference type="SAM" id="MobiDB-lite"/>
    </source>
</evidence>
<dbReference type="EMBL" id="SOSA01000120">
    <property type="protein sequence ID" value="THC96277.1"/>
    <property type="molecule type" value="Genomic_DNA"/>
</dbReference>
<feature type="compositionally biased region" description="Polar residues" evidence="1">
    <location>
        <begin position="445"/>
        <end position="485"/>
    </location>
</feature>
<feature type="region of interest" description="Disordered" evidence="1">
    <location>
        <begin position="1"/>
        <end position="22"/>
    </location>
</feature>
<dbReference type="AlphaFoldDB" id="A0A4S3JNE7"/>
<feature type="compositionally biased region" description="Basic and acidic residues" evidence="1">
    <location>
        <begin position="101"/>
        <end position="120"/>
    </location>
</feature>
<feature type="compositionally biased region" description="Polar residues" evidence="1">
    <location>
        <begin position="141"/>
        <end position="159"/>
    </location>
</feature>
<feature type="compositionally biased region" description="Low complexity" evidence="1">
    <location>
        <begin position="124"/>
        <end position="140"/>
    </location>
</feature>
<dbReference type="STRING" id="1220188.A0A4S3JNE7"/>
<protein>
    <submittedName>
        <fullName evidence="2">Uncharacterized protein</fullName>
    </submittedName>
</protein>
<feature type="compositionally biased region" description="Polar residues" evidence="1">
    <location>
        <begin position="264"/>
        <end position="277"/>
    </location>
</feature>
<gene>
    <name evidence="2" type="ORF">EYZ11_004227</name>
</gene>
<feature type="region of interest" description="Disordered" evidence="1">
    <location>
        <begin position="97"/>
        <end position="159"/>
    </location>
</feature>
<feature type="compositionally biased region" description="Polar residues" evidence="1">
    <location>
        <begin position="370"/>
        <end position="388"/>
    </location>
</feature>